<dbReference type="GO" id="GO:0016226">
    <property type="term" value="P:iron-sulfur cluster assembly"/>
    <property type="evidence" value="ECO:0007669"/>
    <property type="project" value="InterPro"/>
</dbReference>
<protein>
    <submittedName>
        <fullName evidence="3">NifU family protein</fullName>
    </submittedName>
</protein>
<dbReference type="PIRSF" id="PIRSF036773">
    <property type="entry name" value="HIRIP5"/>
    <property type="match status" value="1"/>
</dbReference>
<dbReference type="InterPro" id="IPR036498">
    <property type="entry name" value="Nfu/NifU_N_sf"/>
</dbReference>
<dbReference type="Pfam" id="PF08712">
    <property type="entry name" value="Nfu_N"/>
    <property type="match status" value="1"/>
</dbReference>
<dbReference type="PANTHER" id="PTHR11178">
    <property type="entry name" value="IRON-SULFUR CLUSTER SCAFFOLD PROTEIN NFU-RELATED"/>
    <property type="match status" value="1"/>
</dbReference>
<dbReference type="SUPFAM" id="SSF110836">
    <property type="entry name" value="Hypothetical protein SAV1430"/>
    <property type="match status" value="1"/>
</dbReference>
<dbReference type="PANTHER" id="PTHR11178:SF1">
    <property type="entry name" value="NFU1 IRON-SULFUR CLUSTER SCAFFOLD HOMOLOG, MITOCHONDRIAL"/>
    <property type="match status" value="1"/>
</dbReference>
<dbReference type="OrthoDB" id="9796965at2"/>
<accession>A0A4Q7DJ67</accession>
<dbReference type="InterPro" id="IPR014824">
    <property type="entry name" value="Nfu/NifU_N"/>
</dbReference>
<dbReference type="GO" id="GO:0005506">
    <property type="term" value="F:iron ion binding"/>
    <property type="evidence" value="ECO:0007669"/>
    <property type="project" value="InterPro"/>
</dbReference>
<sequence length="185" mass="20370">MFIQTEETPNPNSLKFIPGREVMGEQPPLSFKKGDDCKTSPLAERLLQINGLQDVFFGSDFITLSKQDSEDWFVLKPLILGTLMEAFVNGLPIHQTFEASSTSAVVSDDPLVVQICELLETRIRPAVAQDGGDITFEGFEEGVVYLRMKGACSGCPSSSATLKSGIENMLKYYVPEVLEVRQVSD</sequence>
<dbReference type="RefSeq" id="WP_130154030.1">
    <property type="nucleotide sequence ID" value="NZ_SCFB01000005.1"/>
</dbReference>
<feature type="domain" description="Scaffold protein Nfu/NifU N-terminal" evidence="2">
    <location>
        <begin position="3"/>
        <end position="90"/>
    </location>
</feature>
<comment type="caution">
    <text evidence="3">The sequence shown here is derived from an EMBL/GenBank/DDBJ whole genome shotgun (WGS) entry which is preliminary data.</text>
</comment>
<dbReference type="EMBL" id="SCFB01000005">
    <property type="protein sequence ID" value="RZI46279.1"/>
    <property type="molecule type" value="Genomic_DNA"/>
</dbReference>
<dbReference type="SUPFAM" id="SSF117916">
    <property type="entry name" value="Fe-S cluster assembly (FSCA) domain-like"/>
    <property type="match status" value="1"/>
</dbReference>
<organism evidence="3 4">
    <name type="scientific">Candidatus Finniella inopinata</name>
    <dbReference type="NCBI Taxonomy" id="1696036"/>
    <lineage>
        <taxon>Bacteria</taxon>
        <taxon>Pseudomonadati</taxon>
        <taxon>Pseudomonadota</taxon>
        <taxon>Alphaproteobacteria</taxon>
        <taxon>Holosporales</taxon>
        <taxon>Candidatus Paracaedibacteraceae</taxon>
        <taxon>Candidatus Finniella</taxon>
    </lineage>
</organism>
<evidence type="ECO:0000256" key="1">
    <source>
        <dbReference type="ARBA" id="ARBA00006420"/>
    </source>
</evidence>
<proteinExistence type="inferred from homology"/>
<gene>
    <name evidence="3" type="ORF">EQU50_04915</name>
</gene>
<name>A0A4Q7DJ67_9PROT</name>
<comment type="similarity">
    <text evidence="1">Belongs to the NifU family.</text>
</comment>
<dbReference type="Proteomes" id="UP000293550">
    <property type="component" value="Unassembled WGS sequence"/>
</dbReference>
<dbReference type="FunFam" id="3.30.300.130:FF:000001">
    <property type="entry name" value="NFU1 iron-sulfur cluster scaffold"/>
    <property type="match status" value="1"/>
</dbReference>
<evidence type="ECO:0000259" key="2">
    <source>
        <dbReference type="SMART" id="SM00932"/>
    </source>
</evidence>
<dbReference type="Gene3D" id="3.30.300.130">
    <property type="entry name" value="Fe-S cluster assembly (FSCA)"/>
    <property type="match status" value="1"/>
</dbReference>
<dbReference type="GO" id="GO:0051536">
    <property type="term" value="F:iron-sulfur cluster binding"/>
    <property type="evidence" value="ECO:0007669"/>
    <property type="project" value="InterPro"/>
</dbReference>
<dbReference type="InterPro" id="IPR034904">
    <property type="entry name" value="FSCA_dom_sf"/>
</dbReference>
<evidence type="ECO:0000313" key="4">
    <source>
        <dbReference type="Proteomes" id="UP000293550"/>
    </source>
</evidence>
<dbReference type="InterPro" id="IPR001075">
    <property type="entry name" value="NIF_FeS_clus_asmbl_NifU_C"/>
</dbReference>
<dbReference type="SMART" id="SM00932">
    <property type="entry name" value="Nfu_N"/>
    <property type="match status" value="1"/>
</dbReference>
<dbReference type="Pfam" id="PF01106">
    <property type="entry name" value="NifU"/>
    <property type="match status" value="1"/>
</dbReference>
<keyword evidence="4" id="KW-1185">Reference proteome</keyword>
<reference evidence="3 4" key="1">
    <citation type="submission" date="2018-10" db="EMBL/GenBank/DDBJ databases">
        <title>An updated phylogeny of the Alphaproteobacteria reveals that the parasitic Rickettsiales and Holosporales have independent origins.</title>
        <authorList>
            <person name="Munoz-Gomez S.A."/>
            <person name="Hess S."/>
            <person name="Burger G."/>
            <person name="Lang B.F."/>
            <person name="Susko E."/>
            <person name="Slamovits C.H."/>
            <person name="Roger A.J."/>
        </authorList>
    </citation>
    <scope>NUCLEOTIDE SEQUENCE [LARGE SCALE GENOMIC DNA]</scope>
    <source>
        <strain evidence="3">HOLO01</strain>
    </source>
</reference>
<dbReference type="AlphaFoldDB" id="A0A4Q7DJ67"/>
<evidence type="ECO:0000313" key="3">
    <source>
        <dbReference type="EMBL" id="RZI46279.1"/>
    </source>
</evidence>
<dbReference type="InterPro" id="IPR035433">
    <property type="entry name" value="NFU1-like"/>
</dbReference>
<dbReference type="Gene3D" id="3.30.1370.70">
    <property type="entry name" value="Scaffold protein Nfu/NifU, N-terminal domain"/>
    <property type="match status" value="1"/>
</dbReference>